<reference evidence="1 2" key="1">
    <citation type="submission" date="2020-03" db="EMBL/GenBank/DDBJ databases">
        <title>Soil Listeria distribution.</title>
        <authorList>
            <person name="Liao J."/>
            <person name="Wiedmann M."/>
        </authorList>
    </citation>
    <scope>NUCLEOTIDE SEQUENCE [LARGE SCALE GENOMIC DNA]</scope>
    <source>
        <strain evidence="1 2">FSL L7-0741</strain>
    </source>
</reference>
<evidence type="ECO:0000313" key="1">
    <source>
        <dbReference type="EMBL" id="MBC1935325.1"/>
    </source>
</evidence>
<organism evidence="1 2">
    <name type="scientific">Listeria grandensis</name>
    <dbReference type="NCBI Taxonomy" id="1494963"/>
    <lineage>
        <taxon>Bacteria</taxon>
        <taxon>Bacillati</taxon>
        <taxon>Bacillota</taxon>
        <taxon>Bacilli</taxon>
        <taxon>Bacillales</taxon>
        <taxon>Listeriaceae</taxon>
        <taxon>Listeria</taxon>
    </lineage>
</organism>
<dbReference type="RefSeq" id="WP_185525463.1">
    <property type="nucleotide sequence ID" value="NZ_JAARWN010000001.1"/>
</dbReference>
<dbReference type="Proteomes" id="UP000535908">
    <property type="component" value="Unassembled WGS sequence"/>
</dbReference>
<evidence type="ECO:0000313" key="2">
    <source>
        <dbReference type="Proteomes" id="UP000535908"/>
    </source>
</evidence>
<protein>
    <submittedName>
        <fullName evidence="1">Uncharacterized protein</fullName>
    </submittedName>
</protein>
<name>A0A7X0Y1K6_9LIST</name>
<gene>
    <name evidence="1" type="ORF">HCA69_03040</name>
</gene>
<proteinExistence type="predicted"/>
<comment type="caution">
    <text evidence="1">The sequence shown here is derived from an EMBL/GenBank/DDBJ whole genome shotgun (WGS) entry which is preliminary data.</text>
</comment>
<dbReference type="EMBL" id="JAARWN010000001">
    <property type="protein sequence ID" value="MBC1935325.1"/>
    <property type="molecule type" value="Genomic_DNA"/>
</dbReference>
<dbReference type="AlphaFoldDB" id="A0A7X0Y1K6"/>
<accession>A0A7X0Y1K6</accession>
<sequence length="107" mass="11795">MESAFKIAKKISEQEYTAEDICRYLNSASISVVYQALKEIAERPLKDENILNEVKSIANSGKEISEKGLGLTTMRIIAIATLKKLGHSDLFDALDDSSKNLVRGAFS</sequence>